<gene>
    <name evidence="1" type="ORF">METZ01_LOCUS43195</name>
</gene>
<proteinExistence type="predicted"/>
<organism evidence="1">
    <name type="scientific">marine metagenome</name>
    <dbReference type="NCBI Taxonomy" id="408172"/>
    <lineage>
        <taxon>unclassified sequences</taxon>
        <taxon>metagenomes</taxon>
        <taxon>ecological metagenomes</taxon>
    </lineage>
</organism>
<reference evidence="1" key="1">
    <citation type="submission" date="2018-05" db="EMBL/GenBank/DDBJ databases">
        <authorList>
            <person name="Lanie J.A."/>
            <person name="Ng W.-L."/>
            <person name="Kazmierczak K.M."/>
            <person name="Andrzejewski T.M."/>
            <person name="Davidsen T.M."/>
            <person name="Wayne K.J."/>
            <person name="Tettelin H."/>
            <person name="Glass J.I."/>
            <person name="Rusch D."/>
            <person name="Podicherti R."/>
            <person name="Tsui H.-C.T."/>
            <person name="Winkler M.E."/>
        </authorList>
    </citation>
    <scope>NUCLEOTIDE SEQUENCE</scope>
</reference>
<dbReference type="EMBL" id="UINC01001886">
    <property type="protein sequence ID" value="SUZ90341.1"/>
    <property type="molecule type" value="Genomic_DNA"/>
</dbReference>
<protein>
    <submittedName>
        <fullName evidence="1">Uncharacterized protein</fullName>
    </submittedName>
</protein>
<sequence length="89" mass="9282">MGGLSVQLSLQSHMLTEIFTGPSGRSFVFKLISIGSSLILPNISLSGTSILKSLTLISTPHIPSGSLASMPMVTISLQVAPSWGNVITQ</sequence>
<dbReference type="AlphaFoldDB" id="A0A381RFW4"/>
<accession>A0A381RFW4</accession>
<name>A0A381RFW4_9ZZZZ</name>
<evidence type="ECO:0000313" key="1">
    <source>
        <dbReference type="EMBL" id="SUZ90341.1"/>
    </source>
</evidence>